<evidence type="ECO:0000313" key="1">
    <source>
        <dbReference type="EMBL" id="DAE07172.1"/>
    </source>
</evidence>
<proteinExistence type="predicted"/>
<dbReference type="EMBL" id="BK015446">
    <property type="protein sequence ID" value="DAE07172.1"/>
    <property type="molecule type" value="Genomic_DNA"/>
</dbReference>
<reference evidence="1" key="1">
    <citation type="journal article" date="2021" name="Proc. Natl. Acad. Sci. U.S.A.">
        <title>A Catalog of Tens of Thousands of Viruses from Human Metagenomes Reveals Hidden Associations with Chronic Diseases.</title>
        <authorList>
            <person name="Tisza M.J."/>
            <person name="Buck C.B."/>
        </authorList>
    </citation>
    <scope>NUCLEOTIDE SEQUENCE</scope>
    <source>
        <strain evidence="1">CtsK93</strain>
    </source>
</reference>
<name>A0A8S5PLW0_9CAUD</name>
<organism evidence="1">
    <name type="scientific">Myoviridae sp. ctsK93</name>
    <dbReference type="NCBI Taxonomy" id="2825190"/>
    <lineage>
        <taxon>Viruses</taxon>
        <taxon>Duplodnaviria</taxon>
        <taxon>Heunggongvirae</taxon>
        <taxon>Uroviricota</taxon>
        <taxon>Caudoviricetes</taxon>
    </lineage>
</organism>
<sequence length="222" mass="26528">MKKLEMMENQKEEAVKKTDKQIIEEGKAKLKSKLDEKIALLKSQCKDAHFFDSIMDEIISLKGQYDVVPTRIFVREEDLLEEHDYESFKLSRFTTGILFQMTGYYMFVKPICRSLYGHLDFLLEYKSKYDSLRKEQKDIYDTFFNATMDILFTPPLCFIDDPYYLDIATFICKRRNQLFEELGDTKLLPETEEDDKFMEEVQRMEKLKDSVDKYVEEHEDGR</sequence>
<accession>A0A8S5PLW0</accession>
<protein>
    <submittedName>
        <fullName evidence="1">Uncharacterized protein</fullName>
    </submittedName>
</protein>